<gene>
    <name evidence="1" type="ORF">LTS18_008403</name>
</gene>
<organism evidence="1 2">
    <name type="scientific">Coniosporium uncinatum</name>
    <dbReference type="NCBI Taxonomy" id="93489"/>
    <lineage>
        <taxon>Eukaryota</taxon>
        <taxon>Fungi</taxon>
        <taxon>Dikarya</taxon>
        <taxon>Ascomycota</taxon>
        <taxon>Pezizomycotina</taxon>
        <taxon>Dothideomycetes</taxon>
        <taxon>Dothideomycetes incertae sedis</taxon>
        <taxon>Coniosporium</taxon>
    </lineage>
</organism>
<name>A0ACC3DAJ5_9PEZI</name>
<sequence length="318" mass="36843">MPKPHRYAHNHEESSTKHARCLSRPSSQRDSPLFRLPLELREEIYRYALPSSSGITGKSKSRFGFNLNESSSDEDENEDEDQEIDHFSWACRNPLCTWTRGSLALLRSCKRIYSEASIVLYKHNIFNVNIDDDEPELLVRYERSSNLRFRKISSIKREHVKSIQSWCLNFFSHCPFEARDTSSLKDFQGLWTARARPADPYGLCWYDSDRREGERSATHKKALSGLVKWLEVIGQESYKKMYHLELSFLPKDEEASLPDPRLFDAVIDKLPSTTLDRVCQINAGHSSKVRKVGKVGKVGKRGAAPFSPWIRTYRPRRD</sequence>
<dbReference type="Proteomes" id="UP001186974">
    <property type="component" value="Unassembled WGS sequence"/>
</dbReference>
<comment type="caution">
    <text evidence="1">The sequence shown here is derived from an EMBL/GenBank/DDBJ whole genome shotgun (WGS) entry which is preliminary data.</text>
</comment>
<protein>
    <submittedName>
        <fullName evidence="1">Uncharacterized protein</fullName>
    </submittedName>
</protein>
<dbReference type="EMBL" id="JAWDJW010006552">
    <property type="protein sequence ID" value="KAK3064305.1"/>
    <property type="molecule type" value="Genomic_DNA"/>
</dbReference>
<evidence type="ECO:0000313" key="2">
    <source>
        <dbReference type="Proteomes" id="UP001186974"/>
    </source>
</evidence>
<reference evidence="1" key="1">
    <citation type="submission" date="2024-09" db="EMBL/GenBank/DDBJ databases">
        <title>Black Yeasts Isolated from many extreme environments.</title>
        <authorList>
            <person name="Coleine C."/>
            <person name="Stajich J.E."/>
            <person name="Selbmann L."/>
        </authorList>
    </citation>
    <scope>NUCLEOTIDE SEQUENCE</scope>
    <source>
        <strain evidence="1">CCFEE 5737</strain>
    </source>
</reference>
<evidence type="ECO:0000313" key="1">
    <source>
        <dbReference type="EMBL" id="KAK3064305.1"/>
    </source>
</evidence>
<keyword evidence="2" id="KW-1185">Reference proteome</keyword>
<accession>A0ACC3DAJ5</accession>
<proteinExistence type="predicted"/>